<keyword evidence="4" id="KW-1185">Reference proteome</keyword>
<dbReference type="Pfam" id="PF23843">
    <property type="entry name" value="DUF7210"/>
    <property type="match status" value="1"/>
</dbReference>
<gene>
    <name evidence="3" type="ORF">SAMN05216363_1873</name>
</gene>
<feature type="region of interest" description="Disordered" evidence="1">
    <location>
        <begin position="1"/>
        <end position="43"/>
    </location>
</feature>
<evidence type="ECO:0000313" key="4">
    <source>
        <dbReference type="Proteomes" id="UP000198675"/>
    </source>
</evidence>
<evidence type="ECO:0000313" key="3">
    <source>
        <dbReference type="EMBL" id="SDU82133.1"/>
    </source>
</evidence>
<sequence>MSKQPETAAKQAAKPELHKVKLAKPHKHAGEDHPKGATITVTAPERDFLIRAGVVATPETTDAAAPAAE</sequence>
<evidence type="ECO:0000256" key="1">
    <source>
        <dbReference type="SAM" id="MobiDB-lite"/>
    </source>
</evidence>
<organism evidence="3 4">
    <name type="scientific">Pseudomonas sihuiensis</name>
    <dbReference type="NCBI Taxonomy" id="1274359"/>
    <lineage>
        <taxon>Bacteria</taxon>
        <taxon>Pseudomonadati</taxon>
        <taxon>Pseudomonadota</taxon>
        <taxon>Gammaproteobacteria</taxon>
        <taxon>Pseudomonadales</taxon>
        <taxon>Pseudomonadaceae</taxon>
        <taxon>Pseudomonas</taxon>
    </lineage>
</organism>
<accession>A0A1H2LMA5</accession>
<evidence type="ECO:0000259" key="2">
    <source>
        <dbReference type="Pfam" id="PF23843"/>
    </source>
</evidence>
<dbReference type="AlphaFoldDB" id="A0A1H2LMA5"/>
<protein>
    <recommendedName>
        <fullName evidence="2">DUF7210 domain-containing protein</fullName>
    </recommendedName>
</protein>
<dbReference type="Proteomes" id="UP000198675">
    <property type="component" value="Chromosome I"/>
</dbReference>
<dbReference type="InterPro" id="IPR055634">
    <property type="entry name" value="DUF7210"/>
</dbReference>
<reference evidence="4" key="1">
    <citation type="submission" date="2016-10" db="EMBL/GenBank/DDBJ databases">
        <authorList>
            <person name="Varghese N."/>
            <person name="Submissions S."/>
        </authorList>
    </citation>
    <scope>NUCLEOTIDE SEQUENCE [LARGE SCALE GENOMIC DNA]</scope>
    <source>
        <strain evidence="4">KCTC 32246</strain>
    </source>
</reference>
<dbReference type="EMBL" id="LT629797">
    <property type="protein sequence ID" value="SDU82133.1"/>
    <property type="molecule type" value="Genomic_DNA"/>
</dbReference>
<name>A0A1H2LMA5_9PSED</name>
<proteinExistence type="predicted"/>
<dbReference type="RefSeq" id="WP_092376226.1">
    <property type="nucleotide sequence ID" value="NZ_LT629797.1"/>
</dbReference>
<feature type="domain" description="DUF7210" evidence="2">
    <location>
        <begin position="19"/>
        <end position="55"/>
    </location>
</feature>